<dbReference type="PANTHER" id="PTHR30441:SF8">
    <property type="entry name" value="DUF748 DOMAIN-CONTAINING PROTEIN"/>
    <property type="match status" value="1"/>
</dbReference>
<feature type="compositionally biased region" description="Polar residues" evidence="5">
    <location>
        <begin position="1698"/>
        <end position="1709"/>
    </location>
</feature>
<dbReference type="InterPro" id="IPR052894">
    <property type="entry name" value="AsmA-related"/>
</dbReference>
<proteinExistence type="predicted"/>
<dbReference type="RefSeq" id="WP_144909034.1">
    <property type="nucleotide sequence ID" value="NZ_VLLI01000001.1"/>
</dbReference>
<keyword evidence="3 6" id="KW-1133">Transmembrane helix</keyword>
<keyword evidence="9" id="KW-1185">Reference proteome</keyword>
<reference evidence="8 9" key="1">
    <citation type="submission" date="2019-07" db="EMBL/GenBank/DDBJ databases">
        <title>Genomic Encyclopedia of Archaeal and Bacterial Type Strains, Phase II (KMG-II): from individual species to whole genera.</title>
        <authorList>
            <person name="Goeker M."/>
        </authorList>
    </citation>
    <scope>NUCLEOTIDE SEQUENCE [LARGE SCALE GENOMIC DNA]</scope>
    <source>
        <strain evidence="8 9">ATCC BAA-1854</strain>
    </source>
</reference>
<organism evidence="8 9">
    <name type="scientific">Mucilaginibacter frigoritolerans</name>
    <dbReference type="NCBI Taxonomy" id="652788"/>
    <lineage>
        <taxon>Bacteria</taxon>
        <taxon>Pseudomonadati</taxon>
        <taxon>Bacteroidota</taxon>
        <taxon>Sphingobacteriia</taxon>
        <taxon>Sphingobacteriales</taxon>
        <taxon>Sphingobacteriaceae</taxon>
        <taxon>Mucilaginibacter</taxon>
    </lineage>
</organism>
<dbReference type="PANTHER" id="PTHR30441">
    <property type="entry name" value="DUF748 DOMAIN-CONTAINING PROTEIN"/>
    <property type="match status" value="1"/>
</dbReference>
<feature type="domain" description="Translocation and assembly module TamB C-terminal" evidence="7">
    <location>
        <begin position="1200"/>
        <end position="1657"/>
    </location>
</feature>
<dbReference type="OrthoDB" id="9811276at2"/>
<feature type="transmembrane region" description="Helical" evidence="6">
    <location>
        <begin position="12"/>
        <end position="32"/>
    </location>
</feature>
<evidence type="ECO:0000256" key="3">
    <source>
        <dbReference type="ARBA" id="ARBA00022989"/>
    </source>
</evidence>
<accession>A0A562UGY1</accession>
<keyword evidence="4 6" id="KW-0472">Membrane</keyword>
<evidence type="ECO:0000256" key="4">
    <source>
        <dbReference type="ARBA" id="ARBA00023136"/>
    </source>
</evidence>
<dbReference type="InterPro" id="IPR007452">
    <property type="entry name" value="TamB_C"/>
</dbReference>
<dbReference type="Pfam" id="PF05359">
    <property type="entry name" value="DUF748"/>
    <property type="match status" value="1"/>
</dbReference>
<protein>
    <submittedName>
        <fullName evidence="8">Uncharacterized protein DUF490</fullName>
    </submittedName>
</protein>
<gene>
    <name evidence="8" type="ORF">JN11_00364</name>
</gene>
<comment type="caution">
    <text evidence="8">The sequence shown here is derived from an EMBL/GenBank/DDBJ whole genome shotgun (WGS) entry which is preliminary data.</text>
</comment>
<evidence type="ECO:0000256" key="1">
    <source>
        <dbReference type="ARBA" id="ARBA00004167"/>
    </source>
</evidence>
<evidence type="ECO:0000313" key="8">
    <source>
        <dbReference type="EMBL" id="TWJ04647.1"/>
    </source>
</evidence>
<name>A0A562UGY1_9SPHI</name>
<dbReference type="GO" id="GO:0005886">
    <property type="term" value="C:plasma membrane"/>
    <property type="evidence" value="ECO:0007669"/>
    <property type="project" value="InterPro"/>
</dbReference>
<evidence type="ECO:0000313" key="9">
    <source>
        <dbReference type="Proteomes" id="UP000317010"/>
    </source>
</evidence>
<comment type="subcellular location">
    <subcellularLocation>
        <location evidence="1">Membrane</location>
        <topology evidence="1">Single-pass membrane protein</topology>
    </subcellularLocation>
</comment>
<sequence length="1709" mass="187168">MERFGRIALKTILWIIASVLFLILLIVILIQVPAVQNFAKDKAVTFIQGKIHTKVKIGHISLGLPKLLVLEDVYFEDQKKDTLLAGDKLKVDISLFELFNHKVEINEINLEGITTNINRGADSAFNFDYIIKAFAGEQQKPVKPTDTSSTMKFSIDKVILDKINVSYKDAITGNDIKFLLGHFDTRIKDFDMDKMKFTIPKITISDIDARIIQSPVTAGGTKIVPIDTATKPISMVINLGTIDISKVKVDYQSNNMTTQVGLGKLLVQIDKIDLKNQNVGIKSIELNDTKASLAFAQPQSVKKTVVKAVKKLDTLVASPQSGKGWRASLGRISFSNDNIKFDNNAQKPIAKGLDFAHMNIRDLNVDAENIAYSPDTISGKINTFTFSEKSGLAIKKFHTSFLYGPKNAYLNDLLVETPQSVIQKQLQVSYPSIASLSTNLGQLFVNANLDGSRLGLKDLLLLMPSMATMDPFKRAPNAVFKIDGRVVGKVNDLRIPNLEISGLSKTHIKASAVMRGLPNVNKAWFDVTINDFNTGNDDIAKLVSPGMIPSSVSIPTNLNLKGTFKGGMYHFKTNMQLRSSYGAIDLNADMKNGNSKSNAAYTAYVKVNDLNIGTLTKQPQTIGTVTLTTSISGTGLDPKKANLKFNGDIAKAYIKGYNYQNLMLSGTAHNGNYTAKANLKDPNISFSLDGKADMSKQYPSVSATLLVDSINLQKLNFSKEEMRFHGKIVANVPTADPNYLNANIQATDLLLSIDNRVVKSDTISLVSTANADSSTLRLKAPMLNAHMAGKYKLPEIGPAIQDVLNKYFNKDKANTSAKTKPTYSPQQFAFDIRVVKTPVAAQFFPSLKTLEPVLISGHFNSQTGDLTVNGSIPKVVYGTNTINNAKLAINTDQNALNYSLTVDEIKASSSLNLLYTSITGNAENDKLNVKIQIRDAAKKERYRLAGVFSILPDEYQFSFLKDGLILNYDQWVVNQDNALEFGNKGLLAKDFSITSNNQVLSINSDSQQMNAPITVDFKNFKIETLTQAAQQDSLQVGGTINGQTHISDLQKAMQFNANLDIHDFSFKGDTLGNIAIKVNNETPNAISADIGISGKGNQVNLKGLYYTAPSGTFDMNLDIVNLDMKSIEGFSFGSIRNSKGSINGQLKISGTTSAPVIRGDVNFNKVGFNVSMLNSYFTMPNESISFNNDGILFNDFTMVDSLGNKAIISGTVYTKTFTDFKFGLNIDAQNFRVINSTQADNKLYYGKLFIDTHITIRGNLNKPVVDANITVNDKTDLTIVLPEDDPGVEDREGVVEVINPNATNADSIFLAKQLDSLRKSDVKGLDVSATIKINKAANFTIVIDPGNGDVVQLKGEAQLNGGIDPSGKTNLTGTYTVEQGSYNLSYATVKRKFLFKKGSTITWTGDPTSAIVDLTAIYVANVPPIDLVSDQLGSTQNATQYKQKLPFNVALNLKNQLLKPKISFDIVLPDSSYSVGPDVISTVNARLDQVRQDTNEMNKQVLGVLVLGHFIGDNPLQSQGGNTTVNGVLRNSVSSLLSDQLNKLAGNLIGGVQLSFDLTSGADYSTGTEQNRTDLNVGLSKQFLNDRVTVTVGSNFNLEGQNQPGQKTSDIAGNVSVNYKITKDGRYIVRAYRRDEFIVIEGEVVETGVGFTFTYDFNRFKEIFAKKSKAEKQEEKQYNQEQKKKKEEQKETDKKADSLSTQAQPANQP</sequence>
<evidence type="ECO:0000256" key="6">
    <source>
        <dbReference type="SAM" id="Phobius"/>
    </source>
</evidence>
<dbReference type="GO" id="GO:0009306">
    <property type="term" value="P:protein secretion"/>
    <property type="evidence" value="ECO:0007669"/>
    <property type="project" value="InterPro"/>
</dbReference>
<dbReference type="Pfam" id="PF04357">
    <property type="entry name" value="TamB"/>
    <property type="match status" value="1"/>
</dbReference>
<dbReference type="InterPro" id="IPR008023">
    <property type="entry name" value="DUF748"/>
</dbReference>
<evidence type="ECO:0000256" key="5">
    <source>
        <dbReference type="SAM" id="MobiDB-lite"/>
    </source>
</evidence>
<feature type="compositionally biased region" description="Basic and acidic residues" evidence="5">
    <location>
        <begin position="1668"/>
        <end position="1697"/>
    </location>
</feature>
<dbReference type="EMBL" id="VLLI01000001">
    <property type="protein sequence ID" value="TWJ04647.1"/>
    <property type="molecule type" value="Genomic_DNA"/>
</dbReference>
<dbReference type="Proteomes" id="UP000317010">
    <property type="component" value="Unassembled WGS sequence"/>
</dbReference>
<dbReference type="GO" id="GO:0090313">
    <property type="term" value="P:regulation of protein targeting to membrane"/>
    <property type="evidence" value="ECO:0007669"/>
    <property type="project" value="TreeGrafter"/>
</dbReference>
<feature type="region of interest" description="Disordered" evidence="5">
    <location>
        <begin position="1668"/>
        <end position="1709"/>
    </location>
</feature>
<evidence type="ECO:0000259" key="7">
    <source>
        <dbReference type="Pfam" id="PF04357"/>
    </source>
</evidence>
<evidence type="ECO:0000256" key="2">
    <source>
        <dbReference type="ARBA" id="ARBA00022692"/>
    </source>
</evidence>
<keyword evidence="2 6" id="KW-0812">Transmembrane</keyword>